<sequence>MKKFCAIILLVLLASCSSPAAESPTAAPTEVPATETAAPEPTATPKPAPDMGERDTVVNQLFINPSVVFSENQAAMAENEGGQFGYIEGKHYNAEEDVFEFTAGGDGGYFGLNTALSDFGGSFSQGVWMQFQPPASRGEFYINLFNPNDELYINFQDQDRPSFVQFSKAYQDLFKGDLTLQEGKTYNLVFGLSSNAEFIAKIWEQGNLENQANYFVNLDDSGNGDAFKDASFKFNLNIANGNTLKVYQYEILTFDGIQPQE</sequence>
<evidence type="ECO:0000313" key="3">
    <source>
        <dbReference type="EMBL" id="REG11581.1"/>
    </source>
</evidence>
<evidence type="ECO:0000313" key="4">
    <source>
        <dbReference type="Proteomes" id="UP000256388"/>
    </source>
</evidence>
<feature type="signal peptide" evidence="2">
    <location>
        <begin position="1"/>
        <end position="20"/>
    </location>
</feature>
<reference evidence="3 4" key="1">
    <citation type="submission" date="2018-08" db="EMBL/GenBank/DDBJ databases">
        <title>Genomic Encyclopedia of Type Strains, Phase IV (KMG-IV): sequencing the most valuable type-strain genomes for metagenomic binning, comparative biology and taxonomic classification.</title>
        <authorList>
            <person name="Goeker M."/>
        </authorList>
    </citation>
    <scope>NUCLEOTIDE SEQUENCE [LARGE SCALE GENOMIC DNA]</scope>
    <source>
        <strain evidence="3 4">DSM 23923</strain>
    </source>
</reference>
<feature type="region of interest" description="Disordered" evidence="1">
    <location>
        <begin position="20"/>
        <end position="53"/>
    </location>
</feature>
<gene>
    <name evidence="3" type="ORF">DFR64_1473</name>
</gene>
<dbReference type="Proteomes" id="UP000256388">
    <property type="component" value="Unassembled WGS sequence"/>
</dbReference>
<name>A0A3E0AIV2_9CHLR</name>
<keyword evidence="4" id="KW-1185">Reference proteome</keyword>
<evidence type="ECO:0000256" key="2">
    <source>
        <dbReference type="SAM" id="SignalP"/>
    </source>
</evidence>
<comment type="caution">
    <text evidence="3">The sequence shown here is derived from an EMBL/GenBank/DDBJ whole genome shotgun (WGS) entry which is preliminary data.</text>
</comment>
<protein>
    <submittedName>
        <fullName evidence="3">Uncharacterized protein</fullName>
    </submittedName>
</protein>
<dbReference type="EMBL" id="QUMS01000001">
    <property type="protein sequence ID" value="REG11581.1"/>
    <property type="molecule type" value="Genomic_DNA"/>
</dbReference>
<dbReference type="PROSITE" id="PS51257">
    <property type="entry name" value="PROKAR_LIPOPROTEIN"/>
    <property type="match status" value="1"/>
</dbReference>
<organism evidence="3 4">
    <name type="scientific">Pelolinea submarina</name>
    <dbReference type="NCBI Taxonomy" id="913107"/>
    <lineage>
        <taxon>Bacteria</taxon>
        <taxon>Bacillati</taxon>
        <taxon>Chloroflexota</taxon>
        <taxon>Anaerolineae</taxon>
        <taxon>Anaerolineales</taxon>
        <taxon>Anaerolineaceae</taxon>
        <taxon>Pelolinea</taxon>
    </lineage>
</organism>
<accession>A0A3E0AIV2</accession>
<evidence type="ECO:0000256" key="1">
    <source>
        <dbReference type="SAM" id="MobiDB-lite"/>
    </source>
</evidence>
<feature type="chain" id="PRO_5017672466" evidence="2">
    <location>
        <begin position="21"/>
        <end position="261"/>
    </location>
</feature>
<proteinExistence type="predicted"/>
<feature type="compositionally biased region" description="Low complexity" evidence="1">
    <location>
        <begin position="20"/>
        <end position="41"/>
    </location>
</feature>
<dbReference type="AlphaFoldDB" id="A0A3E0AIV2"/>
<dbReference type="RefSeq" id="WP_116224705.1">
    <property type="nucleotide sequence ID" value="NZ_AP018437.1"/>
</dbReference>
<keyword evidence="2" id="KW-0732">Signal</keyword>